<dbReference type="RefSeq" id="WP_189025159.1">
    <property type="nucleotide sequence ID" value="NZ_BMKR01000008.1"/>
</dbReference>
<dbReference type="GO" id="GO:0016747">
    <property type="term" value="F:acyltransferase activity, transferring groups other than amino-acyl groups"/>
    <property type="evidence" value="ECO:0007669"/>
    <property type="project" value="InterPro"/>
</dbReference>
<evidence type="ECO:0000256" key="2">
    <source>
        <dbReference type="ARBA" id="ARBA00023315"/>
    </source>
</evidence>
<dbReference type="InterPro" id="IPR050680">
    <property type="entry name" value="YpeA/RimI_acetyltransf"/>
</dbReference>
<dbReference type="CDD" id="cd04301">
    <property type="entry name" value="NAT_SF"/>
    <property type="match status" value="1"/>
</dbReference>
<dbReference type="InterPro" id="IPR016181">
    <property type="entry name" value="Acyl_CoA_acyltransferase"/>
</dbReference>
<dbReference type="PROSITE" id="PS51186">
    <property type="entry name" value="GNAT"/>
    <property type="match status" value="1"/>
</dbReference>
<name>A0A917C9D5_9BACL</name>
<dbReference type="PANTHER" id="PTHR43420">
    <property type="entry name" value="ACETYLTRANSFERASE"/>
    <property type="match status" value="1"/>
</dbReference>
<dbReference type="InterPro" id="IPR000182">
    <property type="entry name" value="GNAT_dom"/>
</dbReference>
<evidence type="ECO:0000313" key="4">
    <source>
        <dbReference type="EMBL" id="GGF78594.1"/>
    </source>
</evidence>
<keyword evidence="2" id="KW-0012">Acyltransferase</keyword>
<evidence type="ECO:0000313" key="5">
    <source>
        <dbReference type="Proteomes" id="UP000637643"/>
    </source>
</evidence>
<gene>
    <name evidence="4" type="ORF">GCM10010912_24570</name>
</gene>
<dbReference type="Gene3D" id="3.40.630.30">
    <property type="match status" value="1"/>
</dbReference>
<dbReference type="AlphaFoldDB" id="A0A917C9D5"/>
<protein>
    <recommendedName>
        <fullName evidence="3">N-acetyltransferase domain-containing protein</fullName>
    </recommendedName>
</protein>
<feature type="domain" description="N-acetyltransferase" evidence="3">
    <location>
        <begin position="1"/>
        <end position="138"/>
    </location>
</feature>
<accession>A0A917C9D5</accession>
<dbReference type="Proteomes" id="UP000637643">
    <property type="component" value="Unassembled WGS sequence"/>
</dbReference>
<keyword evidence="5" id="KW-1185">Reference proteome</keyword>
<reference evidence="4" key="2">
    <citation type="submission" date="2020-09" db="EMBL/GenBank/DDBJ databases">
        <authorList>
            <person name="Sun Q."/>
            <person name="Zhou Y."/>
        </authorList>
    </citation>
    <scope>NUCLEOTIDE SEQUENCE</scope>
    <source>
        <strain evidence="4">CGMCC 1.16134</strain>
    </source>
</reference>
<proteinExistence type="predicted"/>
<comment type="caution">
    <text evidence="4">The sequence shown here is derived from an EMBL/GenBank/DDBJ whole genome shotgun (WGS) entry which is preliminary data.</text>
</comment>
<dbReference type="Pfam" id="PF00583">
    <property type="entry name" value="Acetyltransf_1"/>
    <property type="match status" value="1"/>
</dbReference>
<evidence type="ECO:0000259" key="3">
    <source>
        <dbReference type="PROSITE" id="PS51186"/>
    </source>
</evidence>
<organism evidence="4 5">
    <name type="scientific">Paenibacillus albidus</name>
    <dbReference type="NCBI Taxonomy" id="2041023"/>
    <lineage>
        <taxon>Bacteria</taxon>
        <taxon>Bacillati</taxon>
        <taxon>Bacillota</taxon>
        <taxon>Bacilli</taxon>
        <taxon>Bacillales</taxon>
        <taxon>Paenibacillaceae</taxon>
        <taxon>Paenibacillus</taxon>
    </lineage>
</organism>
<sequence>MEIKETEYEMNQERISALLEQHGHARLQNIPPYERQTISLAAYEHGAYAGGITGEMVWNILHVQLLAVDEAYRGHGVGALLLEQMEALAKAQGCKVSELTTMSWQAPGFYQKQGYEIFGEIQDCPLAGQTKFYLKKQL</sequence>
<reference evidence="4" key="1">
    <citation type="journal article" date="2014" name="Int. J. Syst. Evol. Microbiol.">
        <title>Complete genome sequence of Corynebacterium casei LMG S-19264T (=DSM 44701T), isolated from a smear-ripened cheese.</title>
        <authorList>
            <consortium name="US DOE Joint Genome Institute (JGI-PGF)"/>
            <person name="Walter F."/>
            <person name="Albersmeier A."/>
            <person name="Kalinowski J."/>
            <person name="Ruckert C."/>
        </authorList>
    </citation>
    <scope>NUCLEOTIDE SEQUENCE</scope>
    <source>
        <strain evidence="4">CGMCC 1.16134</strain>
    </source>
</reference>
<keyword evidence="1" id="KW-0808">Transferase</keyword>
<dbReference type="EMBL" id="BMKR01000008">
    <property type="protein sequence ID" value="GGF78594.1"/>
    <property type="molecule type" value="Genomic_DNA"/>
</dbReference>
<evidence type="ECO:0000256" key="1">
    <source>
        <dbReference type="ARBA" id="ARBA00022679"/>
    </source>
</evidence>
<dbReference type="PANTHER" id="PTHR43420:SF47">
    <property type="entry name" value="N-ACETYLTRANSFERASE DOMAIN-CONTAINING PROTEIN"/>
    <property type="match status" value="1"/>
</dbReference>
<dbReference type="SUPFAM" id="SSF55729">
    <property type="entry name" value="Acyl-CoA N-acyltransferases (Nat)"/>
    <property type="match status" value="1"/>
</dbReference>